<dbReference type="EMBL" id="FXEG02000002">
    <property type="protein sequence ID" value="SOX52693.1"/>
    <property type="molecule type" value="Genomic_DNA"/>
</dbReference>
<reference evidence="2" key="1">
    <citation type="submission" date="2018-01" db="EMBL/GenBank/DDBJ databases">
        <authorList>
            <consortium name="Urmite Genomes"/>
        </authorList>
    </citation>
    <scope>NUCLEOTIDE SEQUENCE [LARGE SCALE GENOMIC DNA]</scope>
    <source>
        <strain evidence="2">AFP003</strain>
    </source>
</reference>
<dbReference type="Pfam" id="PF23855">
    <property type="entry name" value="DUF7218"/>
    <property type="match status" value="1"/>
</dbReference>
<dbReference type="AlphaFoldDB" id="A0A2K4Y7D8"/>
<evidence type="ECO:0000313" key="2">
    <source>
        <dbReference type="EMBL" id="SOX52693.1"/>
    </source>
</evidence>
<evidence type="ECO:0000256" key="1">
    <source>
        <dbReference type="SAM" id="MobiDB-lite"/>
    </source>
</evidence>
<keyword evidence="3" id="KW-1185">Reference proteome</keyword>
<dbReference type="Gene3D" id="1.10.720.30">
    <property type="entry name" value="SAP domain"/>
    <property type="match status" value="1"/>
</dbReference>
<gene>
    <name evidence="2" type="ORF">MAAFP003_1360</name>
</gene>
<feature type="region of interest" description="Disordered" evidence="1">
    <location>
        <begin position="40"/>
        <end position="75"/>
    </location>
</feature>
<dbReference type="Proteomes" id="UP000236318">
    <property type="component" value="Unassembled WGS sequence"/>
</dbReference>
<feature type="compositionally biased region" description="Low complexity" evidence="1">
    <location>
        <begin position="50"/>
        <end position="64"/>
    </location>
</feature>
<protein>
    <submittedName>
        <fullName evidence="2">Rho termination factor</fullName>
    </submittedName>
</protein>
<name>A0A2K4Y7D8_9MYCO</name>
<accession>A0A2K4Y7D8</accession>
<organism evidence="2 3">
    <name type="scientific">Mycobacterium ahvazicum</name>
    <dbReference type="NCBI Taxonomy" id="1964395"/>
    <lineage>
        <taxon>Bacteria</taxon>
        <taxon>Bacillati</taxon>
        <taxon>Actinomycetota</taxon>
        <taxon>Actinomycetes</taxon>
        <taxon>Mycobacteriales</taxon>
        <taxon>Mycobacteriaceae</taxon>
        <taxon>Mycobacterium</taxon>
        <taxon>Mycobacterium simiae complex</taxon>
    </lineage>
</organism>
<feature type="compositionally biased region" description="Basic and acidic residues" evidence="1">
    <location>
        <begin position="40"/>
        <end position="49"/>
    </location>
</feature>
<dbReference type="InterPro" id="IPR055642">
    <property type="entry name" value="DUF7218"/>
</dbReference>
<feature type="non-terminal residue" evidence="2">
    <location>
        <position position="1"/>
    </location>
</feature>
<proteinExistence type="predicted"/>
<dbReference type="InterPro" id="IPR036361">
    <property type="entry name" value="SAP_dom_sf"/>
</dbReference>
<evidence type="ECO:0000313" key="3">
    <source>
        <dbReference type="Proteomes" id="UP000236318"/>
    </source>
</evidence>
<comment type="caution">
    <text evidence="2">The sequence shown here is derived from an EMBL/GenBank/DDBJ whole genome shotgun (WGS) entry which is preliminary data.</text>
</comment>
<sequence>VVSPRSSREFWPKYPIDDRKVTIVPNPSIKNEKMYRELRKQGNSEEKAARISNAAAARGTSSVGRKGGKSGSYTDWTVPELKKRAKELGMSGYSGLTKDKLVAKLRNH</sequence>